<dbReference type="Proteomes" id="UP000887579">
    <property type="component" value="Unplaced"/>
</dbReference>
<evidence type="ECO:0000313" key="1">
    <source>
        <dbReference type="Proteomes" id="UP000887579"/>
    </source>
</evidence>
<dbReference type="WBParaSite" id="ES5_v2.g9518.t1">
    <property type="protein sequence ID" value="ES5_v2.g9518.t1"/>
    <property type="gene ID" value="ES5_v2.g9518"/>
</dbReference>
<evidence type="ECO:0000313" key="2">
    <source>
        <dbReference type="WBParaSite" id="ES5_v2.g9518.t1"/>
    </source>
</evidence>
<protein>
    <submittedName>
        <fullName evidence="2">DUF38 domain-containing protein</fullName>
    </submittedName>
</protein>
<accession>A0AC34GXE4</accession>
<sequence>MDNPMNASSTSSVAKSTGRISWPEAPSLKQCFSLPDSIMYYMAMNPSTSEVYNKLIQSCKYFFESNPILVARFIEEKCICNREGCAGGRKKRCCVKIKINKIKSKLWITQELNLDGFFRGKPVPNFIPLLTSKLFRCEIKALVIRDHNILFDDYKYLSLNAKGVLLQNVKMTHTDGKDVMLEEMLECVPSIEHFSYYFNKQYFPATAASFKNILQLKNLGNLKDFSLHEIPQVFHVADLSRFIEEYKDTKICIEFEYGVTEEYIDEFNVLMDTILESNVHNRMIVYDGYEEEKMILLESRYKRYDNKSDVEDSSDEEMEFESDTEDGDSEMDEYSDEFNCLDVPDLGGF</sequence>
<organism evidence="1 2">
    <name type="scientific">Panagrolaimus sp. ES5</name>
    <dbReference type="NCBI Taxonomy" id="591445"/>
    <lineage>
        <taxon>Eukaryota</taxon>
        <taxon>Metazoa</taxon>
        <taxon>Ecdysozoa</taxon>
        <taxon>Nematoda</taxon>
        <taxon>Chromadorea</taxon>
        <taxon>Rhabditida</taxon>
        <taxon>Tylenchina</taxon>
        <taxon>Panagrolaimomorpha</taxon>
        <taxon>Panagrolaimoidea</taxon>
        <taxon>Panagrolaimidae</taxon>
        <taxon>Panagrolaimus</taxon>
    </lineage>
</organism>
<proteinExistence type="predicted"/>
<reference evidence="2" key="1">
    <citation type="submission" date="2022-11" db="UniProtKB">
        <authorList>
            <consortium name="WormBaseParasite"/>
        </authorList>
    </citation>
    <scope>IDENTIFICATION</scope>
</reference>
<name>A0AC34GXE4_9BILA</name>